<evidence type="ECO:0000313" key="6">
    <source>
        <dbReference type="EMBL" id="RZC25847.1"/>
    </source>
</evidence>
<comment type="cofactor">
    <cofactor evidence="1">
        <name>Mg(2+)</name>
        <dbReference type="ChEBI" id="CHEBI:18420"/>
    </cofactor>
</comment>
<protein>
    <submittedName>
        <fullName evidence="6">Geranylgeranyl pyrophosphate synthase, chloroplastic</fullName>
    </submittedName>
</protein>
<proteinExistence type="inferred from homology"/>
<sequence length="308" mass="34234">MIAKAHTVNQALDTAIALRDPHKIHEAMRYSLLAGGKRVCHMLCITTCELVGGTEATAIPAACTVEMIHTMSLIHDNLPCMENDDLRPEKPTKHDVAVLTGDVLLAFAFEHVAASTEGVSLSPVVRAIEELAKSISLQGSVLVGSISYGKLLLAGQMDRKYPEKHLVWYRVSCIIPQNKVDKDKREKPSSSSKKTVSECLEEKYFVGLDLSIRRWLCSSLSENDDMIVFFKAMIVLAEIESLKVRALYQKGFALAEIESLKNLEEFIWFWCYCVRKSKDLQNIYAQLLPLALPAPPMGGLGMPPMPPF</sequence>
<dbReference type="PANTHER" id="PTHR43281">
    <property type="entry name" value="FARNESYL DIPHOSPHATE SYNTHASE"/>
    <property type="match status" value="1"/>
</dbReference>
<dbReference type="GO" id="GO:0008299">
    <property type="term" value="P:isoprenoid biosynthetic process"/>
    <property type="evidence" value="ECO:0007669"/>
    <property type="project" value="InterPro"/>
</dbReference>
<comment type="caution">
    <text evidence="6">The sequence shown here is derived from an EMBL/GenBank/DDBJ whole genome shotgun (WGS) entry which is preliminary data.</text>
</comment>
<accession>A0A445LSL5</accession>
<evidence type="ECO:0000256" key="3">
    <source>
        <dbReference type="ARBA" id="ARBA00022723"/>
    </source>
</evidence>
<gene>
    <name evidence="6" type="ORF">D0Y65_004510</name>
</gene>
<keyword evidence="4" id="KW-0460">Magnesium</keyword>
<dbReference type="PANTHER" id="PTHR43281:SF33">
    <property type="entry name" value="GERANYLGERANYL PYROPHOSPHATE SYNTHASE 7, CHLOROPLASTIC"/>
    <property type="match status" value="1"/>
</dbReference>
<dbReference type="EMBL" id="QZWG01000002">
    <property type="protein sequence ID" value="RZC25847.1"/>
    <property type="molecule type" value="Genomic_DNA"/>
</dbReference>
<keyword evidence="7" id="KW-1185">Reference proteome</keyword>
<name>A0A445LSL5_GLYSO</name>
<dbReference type="InterPro" id="IPR000092">
    <property type="entry name" value="Polyprenyl_synt"/>
</dbReference>
<dbReference type="GO" id="GO:0004311">
    <property type="term" value="F:geranylgeranyl diphosphate synthase activity"/>
    <property type="evidence" value="ECO:0007669"/>
    <property type="project" value="TreeGrafter"/>
</dbReference>
<comment type="similarity">
    <text evidence="2 5">Belongs to the FPP/GGPP synthase family.</text>
</comment>
<evidence type="ECO:0000256" key="4">
    <source>
        <dbReference type="ARBA" id="ARBA00022842"/>
    </source>
</evidence>
<evidence type="ECO:0000256" key="5">
    <source>
        <dbReference type="RuleBase" id="RU004466"/>
    </source>
</evidence>
<dbReference type="Gene3D" id="1.10.600.10">
    <property type="entry name" value="Farnesyl Diphosphate Synthase"/>
    <property type="match status" value="1"/>
</dbReference>
<organism evidence="6 7">
    <name type="scientific">Glycine soja</name>
    <name type="common">Wild soybean</name>
    <dbReference type="NCBI Taxonomy" id="3848"/>
    <lineage>
        <taxon>Eukaryota</taxon>
        <taxon>Viridiplantae</taxon>
        <taxon>Streptophyta</taxon>
        <taxon>Embryophyta</taxon>
        <taxon>Tracheophyta</taxon>
        <taxon>Spermatophyta</taxon>
        <taxon>Magnoliopsida</taxon>
        <taxon>eudicotyledons</taxon>
        <taxon>Gunneridae</taxon>
        <taxon>Pentapetalae</taxon>
        <taxon>rosids</taxon>
        <taxon>fabids</taxon>
        <taxon>Fabales</taxon>
        <taxon>Fabaceae</taxon>
        <taxon>Papilionoideae</taxon>
        <taxon>50 kb inversion clade</taxon>
        <taxon>NPAAA clade</taxon>
        <taxon>indigoferoid/millettioid clade</taxon>
        <taxon>Phaseoleae</taxon>
        <taxon>Glycine</taxon>
        <taxon>Glycine subgen. Soja</taxon>
    </lineage>
</organism>
<keyword evidence="3" id="KW-0479">Metal-binding</keyword>
<dbReference type="SUPFAM" id="SSF48576">
    <property type="entry name" value="Terpenoid synthases"/>
    <property type="match status" value="1"/>
</dbReference>
<dbReference type="Pfam" id="PF00348">
    <property type="entry name" value="polyprenyl_synt"/>
    <property type="match status" value="1"/>
</dbReference>
<evidence type="ECO:0000256" key="1">
    <source>
        <dbReference type="ARBA" id="ARBA00001946"/>
    </source>
</evidence>
<dbReference type="AlphaFoldDB" id="A0A445LSL5"/>
<evidence type="ECO:0000313" key="7">
    <source>
        <dbReference type="Proteomes" id="UP000289340"/>
    </source>
</evidence>
<keyword evidence="5" id="KW-0808">Transferase</keyword>
<dbReference type="InterPro" id="IPR008949">
    <property type="entry name" value="Isoprenoid_synthase_dom_sf"/>
</dbReference>
<dbReference type="Proteomes" id="UP000289340">
    <property type="component" value="Chromosome 2"/>
</dbReference>
<reference evidence="6 7" key="1">
    <citation type="submission" date="2018-09" db="EMBL/GenBank/DDBJ databases">
        <title>A high-quality reference genome of wild soybean provides a powerful tool to mine soybean genomes.</title>
        <authorList>
            <person name="Xie M."/>
            <person name="Chung C.Y.L."/>
            <person name="Li M.-W."/>
            <person name="Wong F.-L."/>
            <person name="Chan T.-F."/>
            <person name="Lam H.-M."/>
        </authorList>
    </citation>
    <scope>NUCLEOTIDE SEQUENCE [LARGE SCALE GENOMIC DNA]</scope>
    <source>
        <strain evidence="7">cv. W05</strain>
        <tissue evidence="6">Hypocotyl of etiolated seedlings</tissue>
    </source>
</reference>
<evidence type="ECO:0000256" key="2">
    <source>
        <dbReference type="ARBA" id="ARBA00006706"/>
    </source>
</evidence>
<dbReference type="GO" id="GO:0046872">
    <property type="term" value="F:metal ion binding"/>
    <property type="evidence" value="ECO:0007669"/>
    <property type="project" value="UniProtKB-KW"/>
</dbReference>